<sequence length="187" mass="21563">MKFKLNEYAILFHLLSRQQSDNSLPGKILIGSHSEELKDKLGMKGKIGQDQYQRLLEQFAENIKPFGLKIRQNPFNHYWYLTQNHDIQNLFAGNPFSNKTRLAATFTVILSLCLINSGSTDLGTIQKVRKKMDIQGDVEELCQLYLLKQSGNQVKIHENVGYYLDLDQFSQFMETEAYRAGNLKKDP</sequence>
<gene>
    <name evidence="1" type="ORF">NEF87_002458</name>
</gene>
<name>A0ABY6HS44_9ARCH</name>
<dbReference type="Proteomes" id="UP001208689">
    <property type="component" value="Chromosome"/>
</dbReference>
<accession>A0ABY6HS44</accession>
<proteinExistence type="predicted"/>
<keyword evidence="2" id="KW-1185">Reference proteome</keyword>
<dbReference type="EMBL" id="CP104013">
    <property type="protein sequence ID" value="UYP46173.1"/>
    <property type="molecule type" value="Genomic_DNA"/>
</dbReference>
<organism evidence="1 2">
    <name type="scientific">Candidatus Lokiarchaeum ossiferum</name>
    <dbReference type="NCBI Taxonomy" id="2951803"/>
    <lineage>
        <taxon>Archaea</taxon>
        <taxon>Promethearchaeati</taxon>
        <taxon>Promethearchaeota</taxon>
        <taxon>Promethearchaeia</taxon>
        <taxon>Promethearchaeales</taxon>
        <taxon>Promethearchaeaceae</taxon>
        <taxon>Candidatus Lokiarchaeum</taxon>
    </lineage>
</organism>
<reference evidence="1" key="1">
    <citation type="submission" date="2022-09" db="EMBL/GenBank/DDBJ databases">
        <title>Actin cytoskeleton and complex cell architecture in an #Asgard archaeon.</title>
        <authorList>
            <person name="Ponce Toledo R.I."/>
            <person name="Schleper C."/>
            <person name="Rodrigues Oliveira T."/>
            <person name="Wollweber F."/>
            <person name="Xu J."/>
            <person name="Rittmann S."/>
            <person name="Klingl A."/>
            <person name="Pilhofer M."/>
        </authorList>
    </citation>
    <scope>NUCLEOTIDE SEQUENCE</scope>
    <source>
        <strain evidence="1">B-35</strain>
    </source>
</reference>
<evidence type="ECO:0000313" key="1">
    <source>
        <dbReference type="EMBL" id="UYP46173.1"/>
    </source>
</evidence>
<protein>
    <submittedName>
        <fullName evidence="1">Uncharacterized protein</fullName>
    </submittedName>
</protein>
<evidence type="ECO:0000313" key="2">
    <source>
        <dbReference type="Proteomes" id="UP001208689"/>
    </source>
</evidence>